<evidence type="ECO:0000313" key="4">
    <source>
        <dbReference type="Proteomes" id="UP000244309"/>
    </source>
</evidence>
<organism evidence="3 4">
    <name type="scientific">Candidozyma haemuli</name>
    <dbReference type="NCBI Taxonomy" id="45357"/>
    <lineage>
        <taxon>Eukaryota</taxon>
        <taxon>Fungi</taxon>
        <taxon>Dikarya</taxon>
        <taxon>Ascomycota</taxon>
        <taxon>Saccharomycotina</taxon>
        <taxon>Pichiomycetes</taxon>
        <taxon>Metschnikowiaceae</taxon>
        <taxon>Candidozyma</taxon>
    </lineage>
</organism>
<gene>
    <name evidence="3" type="ORF">CXQ85_003857</name>
</gene>
<dbReference type="Proteomes" id="UP000244309">
    <property type="component" value="Unassembled WGS sequence"/>
</dbReference>
<dbReference type="PANTHER" id="PTHR48070">
    <property type="entry name" value="ESTERASE OVCA2"/>
    <property type="match status" value="1"/>
</dbReference>
<dbReference type="STRING" id="45357.A0A2V1AZS9"/>
<dbReference type="EMBL" id="PKFO01000011">
    <property type="protein sequence ID" value="PVH23567.1"/>
    <property type="molecule type" value="Genomic_DNA"/>
</dbReference>
<dbReference type="VEuPathDB" id="FungiDB:CXQ85_003857"/>
<keyword evidence="1" id="KW-0378">Hydrolase</keyword>
<dbReference type="GO" id="GO:0016787">
    <property type="term" value="F:hydrolase activity"/>
    <property type="evidence" value="ECO:0007669"/>
    <property type="project" value="UniProtKB-KW"/>
</dbReference>
<accession>A0A2V1AZS9</accession>
<proteinExistence type="predicted"/>
<dbReference type="PANTHER" id="PTHR48070:SF9">
    <property type="entry name" value="FAMILY OF SERINE HYDROLASES 1"/>
    <property type="match status" value="1"/>
</dbReference>
<name>A0A2V1AZS9_9ASCO</name>
<dbReference type="Pfam" id="PF03959">
    <property type="entry name" value="FSH1"/>
    <property type="match status" value="1"/>
</dbReference>
<comment type="caution">
    <text evidence="3">The sequence shown here is derived from an EMBL/GenBank/DDBJ whole genome shotgun (WGS) entry which is preliminary data.</text>
</comment>
<dbReference type="InterPro" id="IPR005645">
    <property type="entry name" value="FSH-like_dom"/>
</dbReference>
<dbReference type="GeneID" id="37009187"/>
<sequence length="249" mass="28206">MPRFLCLPGYFQSGKVFAEKSSGFRKTLTKKLGYELEYLDAPIRIEKKEDLPFSLGINEKEANEKWEYLVKKNVNRCWFDYHDGIYDRFQEAYDFLIDHIRKNGPYDGIVGFSQGASMAAIIANSIHLHPDLPPFKVAVLFSGFAFTVSGSDAKSDNESLEEFAARSWVNKDYEKYYQLPKSSGTTIITVYGSEDGVVPPLRTQYLTSLYGEGATSFEHDGGHYLPNKREILDPIVEKIRGAVELKASL</sequence>
<dbReference type="InterPro" id="IPR029058">
    <property type="entry name" value="AB_hydrolase_fold"/>
</dbReference>
<dbReference type="AlphaFoldDB" id="A0A2V1AZS9"/>
<dbReference type="RefSeq" id="XP_025344507.1">
    <property type="nucleotide sequence ID" value="XM_025487491.1"/>
</dbReference>
<dbReference type="InterPro" id="IPR050593">
    <property type="entry name" value="LovG"/>
</dbReference>
<dbReference type="OrthoDB" id="2094269at2759"/>
<dbReference type="Gene3D" id="3.40.50.1820">
    <property type="entry name" value="alpha/beta hydrolase"/>
    <property type="match status" value="1"/>
</dbReference>
<dbReference type="GO" id="GO:0005737">
    <property type="term" value="C:cytoplasm"/>
    <property type="evidence" value="ECO:0007669"/>
    <property type="project" value="TreeGrafter"/>
</dbReference>
<feature type="domain" description="Serine hydrolase" evidence="2">
    <location>
        <begin position="2"/>
        <end position="234"/>
    </location>
</feature>
<keyword evidence="4" id="KW-1185">Reference proteome</keyword>
<evidence type="ECO:0000313" key="3">
    <source>
        <dbReference type="EMBL" id="PVH23567.1"/>
    </source>
</evidence>
<dbReference type="GO" id="GO:0005634">
    <property type="term" value="C:nucleus"/>
    <property type="evidence" value="ECO:0007669"/>
    <property type="project" value="TreeGrafter"/>
</dbReference>
<protein>
    <recommendedName>
        <fullName evidence="2">Serine hydrolase domain-containing protein</fullName>
    </recommendedName>
</protein>
<evidence type="ECO:0000256" key="1">
    <source>
        <dbReference type="ARBA" id="ARBA00022801"/>
    </source>
</evidence>
<evidence type="ECO:0000259" key="2">
    <source>
        <dbReference type="Pfam" id="PF03959"/>
    </source>
</evidence>
<dbReference type="SUPFAM" id="SSF53474">
    <property type="entry name" value="alpha/beta-Hydrolases"/>
    <property type="match status" value="1"/>
</dbReference>
<reference evidence="3 4" key="1">
    <citation type="submission" date="2017-12" db="EMBL/GenBank/DDBJ databases">
        <title>Genome Sequence of a Multidrug-Resistant Candida haemulonii Isolate from a Patient with Chronic Leg Ulcers in Israel.</title>
        <authorList>
            <person name="Chow N.A."/>
            <person name="Gade L."/>
            <person name="Batra D."/>
            <person name="Rowe L.A."/>
            <person name="Ben-Ami R."/>
            <person name="Loparev V.N."/>
            <person name="Litvintseva A.P."/>
        </authorList>
    </citation>
    <scope>NUCLEOTIDE SEQUENCE [LARGE SCALE GENOMIC DNA]</scope>
    <source>
        <strain evidence="3 4">B11899</strain>
    </source>
</reference>